<dbReference type="GO" id="GO:0003677">
    <property type="term" value="F:DNA binding"/>
    <property type="evidence" value="ECO:0007669"/>
    <property type="project" value="UniProtKB-KW"/>
</dbReference>
<dbReference type="ExpressionAtlas" id="A0A3L6EA59">
    <property type="expression patterns" value="baseline"/>
</dbReference>
<keyword evidence="3" id="KW-0805">Transcription regulation</keyword>
<feature type="region of interest" description="Disordered" evidence="7">
    <location>
        <begin position="192"/>
        <end position="278"/>
    </location>
</feature>
<evidence type="ECO:0000256" key="4">
    <source>
        <dbReference type="ARBA" id="ARBA00023125"/>
    </source>
</evidence>
<dbReference type="SUPFAM" id="SSF46689">
    <property type="entry name" value="Homeodomain-like"/>
    <property type="match status" value="1"/>
</dbReference>
<keyword evidence="4" id="KW-0238">DNA-binding</keyword>
<feature type="compositionally biased region" description="Gly residues" evidence="7">
    <location>
        <begin position="31"/>
        <end position="42"/>
    </location>
</feature>
<evidence type="ECO:0000256" key="1">
    <source>
        <dbReference type="ARBA" id="ARBA00004123"/>
    </source>
</evidence>
<feature type="domain" description="Myb-like" evidence="8">
    <location>
        <begin position="49"/>
        <end position="100"/>
    </location>
</feature>
<comment type="subcellular location">
    <subcellularLocation>
        <location evidence="1">Nucleus</location>
    </subcellularLocation>
</comment>
<name>A0A3L6EA59_MAIZE</name>
<dbReference type="SMART" id="SM00717">
    <property type="entry name" value="SANT"/>
    <property type="match status" value="2"/>
</dbReference>
<accession>A0A3L6EA59</accession>
<dbReference type="InterPro" id="IPR050560">
    <property type="entry name" value="MYB_TF"/>
</dbReference>
<dbReference type="InterPro" id="IPR009057">
    <property type="entry name" value="Homeodomain-like_sf"/>
</dbReference>
<dbReference type="PROSITE" id="PS50090">
    <property type="entry name" value="MYB_LIKE"/>
    <property type="match status" value="2"/>
</dbReference>
<feature type="region of interest" description="Disordered" evidence="7">
    <location>
        <begin position="338"/>
        <end position="372"/>
    </location>
</feature>
<feature type="compositionally biased region" description="Gly residues" evidence="7">
    <location>
        <begin position="350"/>
        <end position="361"/>
    </location>
</feature>
<dbReference type="CDD" id="cd00167">
    <property type="entry name" value="SANT"/>
    <property type="match status" value="2"/>
</dbReference>
<dbReference type="Gene3D" id="1.10.10.60">
    <property type="entry name" value="Homeodomain-like"/>
    <property type="match status" value="2"/>
</dbReference>
<dbReference type="InterPro" id="IPR017930">
    <property type="entry name" value="Myb_dom"/>
</dbReference>
<feature type="domain" description="HTH myb-type" evidence="9">
    <location>
        <begin position="49"/>
        <end position="104"/>
    </location>
</feature>
<dbReference type="AlphaFoldDB" id="A0A3L6EA59"/>
<reference evidence="10" key="1">
    <citation type="journal article" date="2018" name="Nat. Genet.">
        <title>Extensive intraspecific gene order and gene structural variations between Mo17 and other maize genomes.</title>
        <authorList>
            <person name="Sun S."/>
            <person name="Zhou Y."/>
            <person name="Chen J."/>
            <person name="Shi J."/>
            <person name="Zhao H."/>
            <person name="Zhao H."/>
            <person name="Song W."/>
            <person name="Zhang M."/>
            <person name="Cui Y."/>
            <person name="Dong X."/>
            <person name="Liu H."/>
            <person name="Ma X."/>
            <person name="Jiao Y."/>
            <person name="Wang B."/>
            <person name="Wei X."/>
            <person name="Stein J.C."/>
            <person name="Glaubitz J.C."/>
            <person name="Lu F."/>
            <person name="Yu G."/>
            <person name="Liang C."/>
            <person name="Fengler K."/>
            <person name="Li B."/>
            <person name="Rafalski A."/>
            <person name="Schnable P.S."/>
            <person name="Ware D.H."/>
            <person name="Buckler E.S."/>
            <person name="Lai J."/>
        </authorList>
    </citation>
    <scope>NUCLEOTIDE SEQUENCE [LARGE SCALE GENOMIC DNA]</scope>
    <source>
        <tissue evidence="10">Seedling</tissue>
    </source>
</reference>
<feature type="domain" description="Myb-like" evidence="8">
    <location>
        <begin position="101"/>
        <end position="151"/>
    </location>
</feature>
<evidence type="ECO:0000256" key="6">
    <source>
        <dbReference type="ARBA" id="ARBA00023242"/>
    </source>
</evidence>
<evidence type="ECO:0000256" key="5">
    <source>
        <dbReference type="ARBA" id="ARBA00023163"/>
    </source>
</evidence>
<feature type="compositionally biased region" description="Polar residues" evidence="7">
    <location>
        <begin position="363"/>
        <end position="372"/>
    </location>
</feature>
<comment type="caution">
    <text evidence="10">The sequence shown here is derived from an EMBL/GenBank/DDBJ whole genome shotgun (WGS) entry which is preliminary data.</text>
</comment>
<evidence type="ECO:0000256" key="2">
    <source>
        <dbReference type="ARBA" id="ARBA00022737"/>
    </source>
</evidence>
<sequence length="372" mass="38685">MVVSSSGGAGGVEGGSGCGVSAAVQVVSSSGGAGEVEGGDGGSAAVSGSRRRVKGSWTPEEDELLRRAITRHGPRNWTVISSEIPGRSGKSCRLRWCNQLSPSVERRAFTPEEDAIIVAAHAQHGNRWATIARMLHGRTDNSVKNHWNSTLLRQRRAAAAQASAAGCALQLRPATTASVPLRHLLDRPKEAAAASVSFRRLDPKAEEEEEDEDMDEGASSSEDSAHRHRSLSSAPVEPLTLNLFSDGAHGLPAPAPAPAPAPQGTAARTEGAAMRRKAKLEQDPWLSGGAHGAAASAPQSAAARTEGAVVTRMKAKLEHDPWLVTLVRQMISVEVERQMHGVGPQARSSAGGGGGADGDGVNGQDTSMDVDP</sequence>
<feature type="region of interest" description="Disordered" evidence="7">
    <location>
        <begin position="30"/>
        <end position="59"/>
    </location>
</feature>
<dbReference type="InterPro" id="IPR001005">
    <property type="entry name" value="SANT/Myb"/>
</dbReference>
<keyword evidence="5" id="KW-0804">Transcription</keyword>
<dbReference type="EMBL" id="NCVQ01000007">
    <property type="protein sequence ID" value="PWZ17690.1"/>
    <property type="molecule type" value="Genomic_DNA"/>
</dbReference>
<dbReference type="FunFam" id="1.10.10.60:FF:000060">
    <property type="entry name" value="MYB transcription factor"/>
    <property type="match status" value="1"/>
</dbReference>
<dbReference type="PANTHER" id="PTHR45614">
    <property type="entry name" value="MYB PROTEIN-RELATED"/>
    <property type="match status" value="1"/>
</dbReference>
<gene>
    <name evidence="10" type="primary">MYB44_7</name>
    <name evidence="10" type="ORF">Zm00014a_033110</name>
</gene>
<keyword evidence="2" id="KW-0677">Repeat</keyword>
<dbReference type="GO" id="GO:0005634">
    <property type="term" value="C:nucleus"/>
    <property type="evidence" value="ECO:0007669"/>
    <property type="project" value="UniProtKB-SubCell"/>
</dbReference>
<feature type="compositionally biased region" description="Acidic residues" evidence="7">
    <location>
        <begin position="205"/>
        <end position="216"/>
    </location>
</feature>
<protein>
    <submittedName>
        <fullName evidence="10">Transcription factor MYB44</fullName>
    </submittedName>
</protein>
<dbReference type="PANTHER" id="PTHR45614:SF6">
    <property type="entry name" value="MYB DNA-BINDING DOMAIN SUPERFAMILY PROTEIN-RELATED"/>
    <property type="match status" value="1"/>
</dbReference>
<organism evidence="10">
    <name type="scientific">Zea mays</name>
    <name type="common">Maize</name>
    <dbReference type="NCBI Taxonomy" id="4577"/>
    <lineage>
        <taxon>Eukaryota</taxon>
        <taxon>Viridiplantae</taxon>
        <taxon>Streptophyta</taxon>
        <taxon>Embryophyta</taxon>
        <taxon>Tracheophyta</taxon>
        <taxon>Spermatophyta</taxon>
        <taxon>Magnoliopsida</taxon>
        <taxon>Liliopsida</taxon>
        <taxon>Poales</taxon>
        <taxon>Poaceae</taxon>
        <taxon>PACMAD clade</taxon>
        <taxon>Panicoideae</taxon>
        <taxon>Andropogonodae</taxon>
        <taxon>Andropogoneae</taxon>
        <taxon>Tripsacinae</taxon>
        <taxon>Zea</taxon>
    </lineage>
</organism>
<evidence type="ECO:0000259" key="8">
    <source>
        <dbReference type="PROSITE" id="PS50090"/>
    </source>
</evidence>
<evidence type="ECO:0000313" key="10">
    <source>
        <dbReference type="EMBL" id="PWZ17690.1"/>
    </source>
</evidence>
<dbReference type="Pfam" id="PF00249">
    <property type="entry name" value="Myb_DNA-binding"/>
    <property type="match status" value="2"/>
</dbReference>
<keyword evidence="6" id="KW-0539">Nucleus</keyword>
<proteinExistence type="predicted"/>
<dbReference type="Proteomes" id="UP000251960">
    <property type="component" value="Chromosome 6"/>
</dbReference>
<evidence type="ECO:0000256" key="7">
    <source>
        <dbReference type="SAM" id="MobiDB-lite"/>
    </source>
</evidence>
<evidence type="ECO:0000259" key="9">
    <source>
        <dbReference type="PROSITE" id="PS51294"/>
    </source>
</evidence>
<dbReference type="PROSITE" id="PS51294">
    <property type="entry name" value="HTH_MYB"/>
    <property type="match status" value="2"/>
</dbReference>
<feature type="domain" description="HTH myb-type" evidence="9">
    <location>
        <begin position="106"/>
        <end position="155"/>
    </location>
</feature>
<evidence type="ECO:0000256" key="3">
    <source>
        <dbReference type="ARBA" id="ARBA00023015"/>
    </source>
</evidence>